<reference evidence="17" key="1">
    <citation type="submission" date="2023-08" db="EMBL/GenBank/DDBJ databases">
        <authorList>
            <person name="Chen Y."/>
            <person name="Shah S."/>
            <person name="Dougan E. K."/>
            <person name="Thang M."/>
            <person name="Chan C."/>
        </authorList>
    </citation>
    <scope>NUCLEOTIDE SEQUENCE</scope>
</reference>
<dbReference type="Gene3D" id="3.40.50.720">
    <property type="entry name" value="NAD(P)-binding Rossmann-like Domain"/>
    <property type="match status" value="1"/>
</dbReference>
<keyword evidence="10" id="KW-0256">Endoplasmic reticulum</keyword>
<comment type="pathway">
    <text evidence="3">Lipid metabolism.</text>
</comment>
<dbReference type="AlphaFoldDB" id="A0AA36IPM2"/>
<feature type="domain" description="Enoyl reductase (ER)" evidence="16">
    <location>
        <begin position="464"/>
        <end position="713"/>
    </location>
</feature>
<keyword evidence="8" id="KW-0812">Transmembrane</keyword>
<dbReference type="InterPro" id="IPR007130">
    <property type="entry name" value="DAGAT"/>
</dbReference>
<feature type="compositionally biased region" description="Basic and acidic residues" evidence="15">
    <location>
        <begin position="112"/>
        <end position="127"/>
    </location>
</feature>
<accession>A0AA36IPM2</accession>
<name>A0AA36IPM2_9DINO</name>
<sequence>MPKPCPQGHLWKADVSKTWHLACFACIMRPHSLDSLAKLVVVAGRHDSNAQSLAHPAGGAQNWQPAHLSVGAYATRSLRDSPSGKLSFASKIVPSGTSGASGAFCAGATGAGDRRRPAVSERRKARDLSLGTAPCPRPQVPDGEALVRTMAVALNFFDVIQAMGAMPSTVAGRAVLQLGNLPGSDFAGCPGVPQCMEPSSISRSFGSGAVAHCLVWGSLQLGALSPVLLPLLAASGRPTAAALLALIALLTVLAPVRHCPAFVRFYLRSAACVGGATVWVPDDIMKRLQDSGYLVCFHPHGILPLGFSFNGALRVKAQHPELFLPRAACFPEDCNGVQAPVLWRVPFFAPFLRMWDACTPATKGNMKKLLAAKTAFGIIPGGSEDVAIHEHGAENVYINSRLGFIKYALQHGYSLVLAYTFGENDQFYSCTCLRSLNLWLVKRFGFVLPVFWGKWFFPLLPRGGGLHTVYGKMIQLPTIPEPTMEDLVTWHAAYVDALKSMFDQYKHQFGCGDRAGIVLDSSIPTMQGGDEVFGVAEGSLRSFIDGKSWLAALIPKPTDFIQAASLPTVSLTVASAVSFGRVVPGELVLLHAGAGGTGCAGLAALRRAGARVAATAGSAKKQCFLRISGVSNVSSSRSGHACLGRLGVLSGLRSALCQFGGQQLTHDDFIPRGLSVLAPGGRAVELGKLRVWSAQAVRRFRSDLLYATMPHRRK</sequence>
<dbReference type="SMART" id="SM00829">
    <property type="entry name" value="PKS_ER"/>
    <property type="match status" value="1"/>
</dbReference>
<keyword evidence="13" id="KW-0472">Membrane</keyword>
<dbReference type="GO" id="GO:0005789">
    <property type="term" value="C:endoplasmic reticulum membrane"/>
    <property type="evidence" value="ECO:0007669"/>
    <property type="project" value="UniProtKB-SubCell"/>
</dbReference>
<dbReference type="EC" id="2.3.1.20" evidence="5"/>
<keyword evidence="12" id="KW-0443">Lipid metabolism</keyword>
<gene>
    <name evidence="17" type="ORF">EVOR1521_LOCUS15806</name>
</gene>
<dbReference type="GO" id="GO:0004144">
    <property type="term" value="F:diacylglycerol O-acyltransferase activity"/>
    <property type="evidence" value="ECO:0007669"/>
    <property type="project" value="UniProtKB-EC"/>
</dbReference>
<evidence type="ECO:0000256" key="6">
    <source>
        <dbReference type="ARBA" id="ARBA00022516"/>
    </source>
</evidence>
<keyword evidence="7" id="KW-0808">Transferase</keyword>
<evidence type="ECO:0000256" key="7">
    <source>
        <dbReference type="ARBA" id="ARBA00022679"/>
    </source>
</evidence>
<keyword evidence="14" id="KW-0012">Acyltransferase</keyword>
<comment type="subcellular location">
    <subcellularLocation>
        <location evidence="1">Endoplasmic reticulum membrane</location>
        <topology evidence="1">Multi-pass membrane protein</topology>
    </subcellularLocation>
</comment>
<evidence type="ECO:0000256" key="4">
    <source>
        <dbReference type="ARBA" id="ARBA00005420"/>
    </source>
</evidence>
<comment type="caution">
    <text evidence="17">The sequence shown here is derived from an EMBL/GenBank/DDBJ whole genome shotgun (WGS) entry which is preliminary data.</text>
</comment>
<keyword evidence="9" id="KW-0319">Glycerol metabolism</keyword>
<dbReference type="GO" id="GO:0016491">
    <property type="term" value="F:oxidoreductase activity"/>
    <property type="evidence" value="ECO:0007669"/>
    <property type="project" value="InterPro"/>
</dbReference>
<evidence type="ECO:0000259" key="16">
    <source>
        <dbReference type="SMART" id="SM00829"/>
    </source>
</evidence>
<evidence type="ECO:0000256" key="13">
    <source>
        <dbReference type="ARBA" id="ARBA00023136"/>
    </source>
</evidence>
<dbReference type="GO" id="GO:0006071">
    <property type="term" value="P:glycerol metabolic process"/>
    <property type="evidence" value="ECO:0007669"/>
    <property type="project" value="UniProtKB-KW"/>
</dbReference>
<evidence type="ECO:0000256" key="8">
    <source>
        <dbReference type="ARBA" id="ARBA00022692"/>
    </source>
</evidence>
<evidence type="ECO:0000256" key="5">
    <source>
        <dbReference type="ARBA" id="ARBA00013244"/>
    </source>
</evidence>
<evidence type="ECO:0000313" key="18">
    <source>
        <dbReference type="Proteomes" id="UP001178507"/>
    </source>
</evidence>
<dbReference type="SUPFAM" id="SSF50129">
    <property type="entry name" value="GroES-like"/>
    <property type="match status" value="2"/>
</dbReference>
<keyword evidence="6" id="KW-0444">Lipid biosynthesis</keyword>
<dbReference type="PANTHER" id="PTHR12317">
    <property type="entry name" value="DIACYLGLYCEROL O-ACYLTRANSFERASE"/>
    <property type="match status" value="1"/>
</dbReference>
<evidence type="ECO:0000256" key="15">
    <source>
        <dbReference type="SAM" id="MobiDB-lite"/>
    </source>
</evidence>
<evidence type="ECO:0000256" key="12">
    <source>
        <dbReference type="ARBA" id="ARBA00023098"/>
    </source>
</evidence>
<keyword evidence="11" id="KW-1133">Transmembrane helix</keyword>
<evidence type="ECO:0000313" key="17">
    <source>
        <dbReference type="EMBL" id="CAJ1390338.1"/>
    </source>
</evidence>
<dbReference type="InterPro" id="IPR036291">
    <property type="entry name" value="NAD(P)-bd_dom_sf"/>
</dbReference>
<dbReference type="GO" id="GO:0019432">
    <property type="term" value="P:triglyceride biosynthetic process"/>
    <property type="evidence" value="ECO:0007669"/>
    <property type="project" value="TreeGrafter"/>
</dbReference>
<evidence type="ECO:0000256" key="2">
    <source>
        <dbReference type="ARBA" id="ARBA00004771"/>
    </source>
</evidence>
<evidence type="ECO:0000256" key="11">
    <source>
        <dbReference type="ARBA" id="ARBA00022989"/>
    </source>
</evidence>
<dbReference type="SUPFAM" id="SSF51735">
    <property type="entry name" value="NAD(P)-binding Rossmann-fold domains"/>
    <property type="match status" value="1"/>
</dbReference>
<protein>
    <recommendedName>
        <fullName evidence="5">diacylglycerol O-acyltransferase</fullName>
        <ecNumber evidence="5">2.3.1.20</ecNumber>
    </recommendedName>
</protein>
<feature type="region of interest" description="Disordered" evidence="15">
    <location>
        <begin position="108"/>
        <end position="137"/>
    </location>
</feature>
<evidence type="ECO:0000256" key="9">
    <source>
        <dbReference type="ARBA" id="ARBA00022798"/>
    </source>
</evidence>
<dbReference type="Gene3D" id="3.90.180.10">
    <property type="entry name" value="Medium-chain alcohol dehydrogenases, catalytic domain"/>
    <property type="match status" value="2"/>
</dbReference>
<organism evidence="17 18">
    <name type="scientific">Effrenium voratum</name>
    <dbReference type="NCBI Taxonomy" id="2562239"/>
    <lineage>
        <taxon>Eukaryota</taxon>
        <taxon>Sar</taxon>
        <taxon>Alveolata</taxon>
        <taxon>Dinophyceae</taxon>
        <taxon>Suessiales</taxon>
        <taxon>Symbiodiniaceae</taxon>
        <taxon>Effrenium</taxon>
    </lineage>
</organism>
<keyword evidence="18" id="KW-1185">Reference proteome</keyword>
<comment type="pathway">
    <text evidence="2">Glycerolipid metabolism; triacylglycerol biosynthesis.</text>
</comment>
<dbReference type="InterPro" id="IPR020843">
    <property type="entry name" value="ER"/>
</dbReference>
<evidence type="ECO:0000256" key="1">
    <source>
        <dbReference type="ARBA" id="ARBA00004477"/>
    </source>
</evidence>
<evidence type="ECO:0000256" key="10">
    <source>
        <dbReference type="ARBA" id="ARBA00022824"/>
    </source>
</evidence>
<comment type="similarity">
    <text evidence="4">Belongs to the diacylglycerol acyltransferase family.</text>
</comment>
<dbReference type="PANTHER" id="PTHR12317:SF0">
    <property type="entry name" value="ACYLTRANSFERASE"/>
    <property type="match status" value="1"/>
</dbReference>
<evidence type="ECO:0000256" key="3">
    <source>
        <dbReference type="ARBA" id="ARBA00005189"/>
    </source>
</evidence>
<dbReference type="InterPro" id="IPR011032">
    <property type="entry name" value="GroES-like_sf"/>
</dbReference>
<dbReference type="Pfam" id="PF03982">
    <property type="entry name" value="DAGAT"/>
    <property type="match status" value="1"/>
</dbReference>
<evidence type="ECO:0000256" key="14">
    <source>
        <dbReference type="ARBA" id="ARBA00023315"/>
    </source>
</evidence>
<proteinExistence type="inferred from homology"/>
<dbReference type="EMBL" id="CAUJNA010002057">
    <property type="protein sequence ID" value="CAJ1390338.1"/>
    <property type="molecule type" value="Genomic_DNA"/>
</dbReference>
<dbReference type="Proteomes" id="UP001178507">
    <property type="component" value="Unassembled WGS sequence"/>
</dbReference>